<dbReference type="Pfam" id="PF05569">
    <property type="entry name" value="Peptidase_M56"/>
    <property type="match status" value="1"/>
</dbReference>
<protein>
    <submittedName>
        <fullName evidence="3">BlaR1 peptidase M56</fullName>
    </submittedName>
</protein>
<organism evidence="3 4">
    <name type="scientific">Prosthecobacter debontii</name>
    <dbReference type="NCBI Taxonomy" id="48467"/>
    <lineage>
        <taxon>Bacteria</taxon>
        <taxon>Pseudomonadati</taxon>
        <taxon>Verrucomicrobiota</taxon>
        <taxon>Verrucomicrobiia</taxon>
        <taxon>Verrucomicrobiales</taxon>
        <taxon>Verrucomicrobiaceae</taxon>
        <taxon>Prosthecobacter</taxon>
    </lineage>
</organism>
<evidence type="ECO:0000313" key="4">
    <source>
        <dbReference type="Proteomes" id="UP000190774"/>
    </source>
</evidence>
<dbReference type="InterPro" id="IPR052173">
    <property type="entry name" value="Beta-lactam_resp_regulator"/>
</dbReference>
<dbReference type="PANTHER" id="PTHR34978">
    <property type="entry name" value="POSSIBLE SENSOR-TRANSDUCER PROTEIN BLAR"/>
    <property type="match status" value="1"/>
</dbReference>
<feature type="domain" description="Peptidase M56" evidence="2">
    <location>
        <begin position="131"/>
        <end position="297"/>
    </location>
</feature>
<keyword evidence="1" id="KW-0812">Transmembrane</keyword>
<dbReference type="OrthoDB" id="175089at2"/>
<evidence type="ECO:0000259" key="2">
    <source>
        <dbReference type="Pfam" id="PF05569"/>
    </source>
</evidence>
<dbReference type="InterPro" id="IPR008756">
    <property type="entry name" value="Peptidase_M56"/>
</dbReference>
<dbReference type="EMBL" id="FUYE01000018">
    <property type="protein sequence ID" value="SKB05386.1"/>
    <property type="molecule type" value="Genomic_DNA"/>
</dbReference>
<feature type="transmembrane region" description="Helical" evidence="1">
    <location>
        <begin position="6"/>
        <end position="26"/>
    </location>
</feature>
<dbReference type="AlphaFoldDB" id="A0A1T4YUJ3"/>
<dbReference type="CDD" id="cd07341">
    <property type="entry name" value="M56_BlaR1_MecR1_like"/>
    <property type="match status" value="1"/>
</dbReference>
<evidence type="ECO:0000256" key="1">
    <source>
        <dbReference type="SAM" id="Phobius"/>
    </source>
</evidence>
<proteinExistence type="predicted"/>
<name>A0A1T4YUJ3_9BACT</name>
<dbReference type="Proteomes" id="UP000190774">
    <property type="component" value="Unassembled WGS sequence"/>
</dbReference>
<keyword evidence="1" id="KW-1133">Transmembrane helix</keyword>
<sequence length="802" mass="87311">MSPENVFFLNFGLHSLAFGFLGWLILRCLIRDALRRSVTAMMAILFSVGGPWLVSSLTPWDEGSGTLALATLHQTLDTDWRIVIRPEITPAVSPDMAMHHVSKFVWRADRWMPELKWTLWSGVAALLLRHLWQTSRIVVWTRGLRKPVQEELESIPKALRGKPLAVFHHAGTPCVVGWFRPLIAVPASSFGTLTARQWHWLVRHEEEHLRGRDTLVSWLHECARAVLWWNPFVHALIESHARSREEICDAAAVGEAGENKDYAEFLLSWVRTSHPMAGVMPMAQSRPAQRLRGRLKALVEARPVRHRLGVNFVLACTAGAVVGPLLIASVGLVVPSASVAAQPIKSASTPGENSSLFTRTYTVSPNILSAPSNPANRVTPSEFLESKGVSFPENAMAIFQTDTSRLVVTNTLANLEKTRQVLTDASVIQPQVYFVTRFIQADRFFGIHGAVLDSQSAAALIANVSQKAGVDLLGVPRITTKMGQQAVVEVGHVNPANPEQRVGIRQELMSSKADDGKVFIETKYSLGLESGEALIPSKFSPPKDWSRVNMYTSHGKVELASGETLVQHLQVGGKQMTLLISAIALLPDGTEASHFDRVANVLWPVQVGKDIPYLPGAAPTEPKTAPKAPNKKVFLSVVVADVPGVSQLAANLSLEGKDKAELDRLLGVLDPHRIGQFWVTGVLTDAQFSLVMRALAQQQGVAVVALPASVENGKEAVFQLPQNLGGQSFAVTPGVWADGYSIDLNVVPPSLDLSSEKAVSSAVTIWSGQTLVLGGYLTEVKDQGRLIFVTATLIEETGKATK</sequence>
<reference evidence="4" key="1">
    <citation type="submission" date="2017-02" db="EMBL/GenBank/DDBJ databases">
        <authorList>
            <person name="Varghese N."/>
            <person name="Submissions S."/>
        </authorList>
    </citation>
    <scope>NUCLEOTIDE SEQUENCE [LARGE SCALE GENOMIC DNA]</scope>
    <source>
        <strain evidence="4">ATCC 700200</strain>
    </source>
</reference>
<dbReference type="PANTHER" id="PTHR34978:SF3">
    <property type="entry name" value="SLR0241 PROTEIN"/>
    <property type="match status" value="1"/>
</dbReference>
<evidence type="ECO:0000313" key="3">
    <source>
        <dbReference type="EMBL" id="SKB05386.1"/>
    </source>
</evidence>
<keyword evidence="1" id="KW-0472">Membrane</keyword>
<gene>
    <name evidence="3" type="ORF">SAMN02745166_04252</name>
</gene>
<dbReference type="RefSeq" id="WP_078815403.1">
    <property type="nucleotide sequence ID" value="NZ_FUYE01000018.1"/>
</dbReference>
<accession>A0A1T4YUJ3</accession>
<dbReference type="STRING" id="48467.SAMN02745166_04252"/>
<keyword evidence="4" id="KW-1185">Reference proteome</keyword>